<name>A0A0J1GZJ6_9GAMM</name>
<dbReference type="InterPro" id="IPR033881">
    <property type="entry name" value="vWA_BatA_type"/>
</dbReference>
<comment type="caution">
    <text evidence="3">The sequence shown here is derived from an EMBL/GenBank/DDBJ whole genome shotgun (WGS) entry which is preliminary data.</text>
</comment>
<dbReference type="InterPro" id="IPR036465">
    <property type="entry name" value="vWFA_dom_sf"/>
</dbReference>
<dbReference type="SMART" id="SM00327">
    <property type="entry name" value="VWA"/>
    <property type="match status" value="1"/>
</dbReference>
<feature type="transmembrane region" description="Helical" evidence="1">
    <location>
        <begin position="51"/>
        <end position="72"/>
    </location>
</feature>
<dbReference type="Gene3D" id="3.40.50.410">
    <property type="entry name" value="von Willebrand factor, type A domain"/>
    <property type="match status" value="1"/>
</dbReference>
<evidence type="ECO:0000256" key="1">
    <source>
        <dbReference type="SAM" id="Phobius"/>
    </source>
</evidence>
<dbReference type="PANTHER" id="PTHR22550:SF18">
    <property type="entry name" value="VWFA DOMAIN-CONTAINING PROTEIN"/>
    <property type="match status" value="1"/>
</dbReference>
<dbReference type="PATRIC" id="fig|1195763.3.peg.2700"/>
<dbReference type="PANTHER" id="PTHR22550">
    <property type="entry name" value="SPORE GERMINATION PROTEIN"/>
    <property type="match status" value="1"/>
</dbReference>
<protein>
    <submittedName>
        <fullName evidence="3">IMP dehydrogenase</fullName>
    </submittedName>
</protein>
<dbReference type="STRING" id="1195763.ABT56_12765"/>
<dbReference type="InterPro" id="IPR050768">
    <property type="entry name" value="UPF0353/GerABKA_families"/>
</dbReference>
<evidence type="ECO:0000313" key="3">
    <source>
        <dbReference type="EMBL" id="KLV05071.1"/>
    </source>
</evidence>
<proteinExistence type="predicted"/>
<dbReference type="AlphaFoldDB" id="A0A0J1GZJ6"/>
<evidence type="ECO:0000259" key="2">
    <source>
        <dbReference type="PROSITE" id="PS50234"/>
    </source>
</evidence>
<organism evidence="3 4">
    <name type="scientific">Photobacterium aquae</name>
    <dbReference type="NCBI Taxonomy" id="1195763"/>
    <lineage>
        <taxon>Bacteria</taxon>
        <taxon>Pseudomonadati</taxon>
        <taxon>Pseudomonadota</taxon>
        <taxon>Gammaproteobacteria</taxon>
        <taxon>Vibrionales</taxon>
        <taxon>Vibrionaceae</taxon>
        <taxon>Photobacterium</taxon>
    </lineage>
</organism>
<dbReference type="Pfam" id="PF00092">
    <property type="entry name" value="VWA"/>
    <property type="match status" value="1"/>
</dbReference>
<dbReference type="RefSeq" id="WP_047879274.1">
    <property type="nucleotide sequence ID" value="NZ_LDOT01000016.1"/>
</dbReference>
<keyword evidence="4" id="KW-1185">Reference proteome</keyword>
<feature type="domain" description="VWFA" evidence="2">
    <location>
        <begin position="85"/>
        <end position="280"/>
    </location>
</feature>
<accession>A0A0J1GZJ6</accession>
<keyword evidence="1" id="KW-0812">Transmembrane</keyword>
<evidence type="ECO:0000313" key="4">
    <source>
        <dbReference type="Proteomes" id="UP000036097"/>
    </source>
</evidence>
<feature type="transmembrane region" description="Helical" evidence="1">
    <location>
        <begin position="299"/>
        <end position="317"/>
    </location>
</feature>
<sequence length="322" mass="36199">MLEFAWLWALLLLPLPLLIYRFAPARHRPSAAIRLPRLPAGVGIQQRSNRWISIFMGMAWLCLITALIRPIWYGEPIHINPEHRDIMLAVDLSGSMSIKDMDLGNGNNTDRLTAVKAVLDKFIAEREGDRIGLVLFANHAYLQTPLTFDRKTVQDQLGRTVLGLIGQSTAIGEGLGIATKTFIESDAPQRVIILLSDGANTAGVIDPLEAARLAAKSKATIYTVGVGAEEMEQRTFFSTRTVNPSQDLDERTLKRIADMTGGQYFRARNPQELEKIYDIINQLEPVNTAQQTWRPRQELFRYPLGIALLFSVVVMILRKRHE</sequence>
<dbReference type="PROSITE" id="PS50234">
    <property type="entry name" value="VWFA"/>
    <property type="match status" value="1"/>
</dbReference>
<dbReference type="SUPFAM" id="SSF53300">
    <property type="entry name" value="vWA-like"/>
    <property type="match status" value="1"/>
</dbReference>
<gene>
    <name evidence="3" type="ORF">ABT56_12765</name>
</gene>
<dbReference type="OrthoDB" id="6206554at2"/>
<dbReference type="InterPro" id="IPR002035">
    <property type="entry name" value="VWF_A"/>
</dbReference>
<reference evidence="3 4" key="1">
    <citation type="submission" date="2015-05" db="EMBL/GenBank/DDBJ databases">
        <title>Photobacterium galathea sp. nov.</title>
        <authorList>
            <person name="Machado H."/>
            <person name="Gram L."/>
        </authorList>
    </citation>
    <scope>NUCLEOTIDE SEQUENCE [LARGE SCALE GENOMIC DNA]</scope>
    <source>
        <strain evidence="3 4">CGMCC 1.12159</strain>
    </source>
</reference>
<feature type="transmembrane region" description="Helical" evidence="1">
    <location>
        <begin position="6"/>
        <end position="23"/>
    </location>
</feature>
<keyword evidence="1" id="KW-1133">Transmembrane helix</keyword>
<dbReference type="CDD" id="cd01467">
    <property type="entry name" value="vWA_BatA_type"/>
    <property type="match status" value="1"/>
</dbReference>
<keyword evidence="1" id="KW-0472">Membrane</keyword>
<dbReference type="EMBL" id="LDOT01000016">
    <property type="protein sequence ID" value="KLV05071.1"/>
    <property type="molecule type" value="Genomic_DNA"/>
</dbReference>
<dbReference type="Proteomes" id="UP000036097">
    <property type="component" value="Unassembled WGS sequence"/>
</dbReference>